<dbReference type="GO" id="GO:0005758">
    <property type="term" value="C:mitochondrial intermembrane space"/>
    <property type="evidence" value="ECO:0007669"/>
    <property type="project" value="InterPro"/>
</dbReference>
<evidence type="ECO:0000256" key="1">
    <source>
        <dbReference type="ARBA" id="ARBA00024204"/>
    </source>
</evidence>
<dbReference type="Pfam" id="PF09774">
    <property type="entry name" value="MIX23"/>
    <property type="match status" value="1"/>
</dbReference>
<dbReference type="Proteomes" id="UP000054007">
    <property type="component" value="Unassembled WGS sequence"/>
</dbReference>
<proteinExistence type="inferred from homology"/>
<dbReference type="PANTHER" id="PTHR31905">
    <property type="entry name" value="COILED-COIL DOMAIN-CONTAINING PROTEIN 58"/>
    <property type="match status" value="1"/>
</dbReference>
<keyword evidence="3" id="KW-1185">Reference proteome</keyword>
<dbReference type="STRING" id="1314674.A0A0D7BLY2"/>
<dbReference type="OrthoDB" id="5593818at2759"/>
<reference evidence="2 3" key="1">
    <citation type="journal article" date="2015" name="Fungal Genet. Biol.">
        <title>Evolution of novel wood decay mechanisms in Agaricales revealed by the genome sequences of Fistulina hepatica and Cylindrobasidium torrendii.</title>
        <authorList>
            <person name="Floudas D."/>
            <person name="Held B.W."/>
            <person name="Riley R."/>
            <person name="Nagy L.G."/>
            <person name="Koehler G."/>
            <person name="Ransdell A.S."/>
            <person name="Younus H."/>
            <person name="Chow J."/>
            <person name="Chiniquy J."/>
            <person name="Lipzen A."/>
            <person name="Tritt A."/>
            <person name="Sun H."/>
            <person name="Haridas S."/>
            <person name="LaButti K."/>
            <person name="Ohm R.A."/>
            <person name="Kues U."/>
            <person name="Blanchette R.A."/>
            <person name="Grigoriev I.V."/>
            <person name="Minto R.E."/>
            <person name="Hibbett D.S."/>
        </authorList>
    </citation>
    <scope>NUCLEOTIDE SEQUENCE [LARGE SCALE GENOMIC DNA]</scope>
    <source>
        <strain evidence="2 3">FP15055 ss-10</strain>
    </source>
</reference>
<dbReference type="EMBL" id="KN880454">
    <property type="protein sequence ID" value="KIY71467.1"/>
    <property type="molecule type" value="Genomic_DNA"/>
</dbReference>
<gene>
    <name evidence="2" type="ORF">CYLTODRAFT_390454</name>
</gene>
<sequence>MRLNRAGAIARDRGRATVALGQGAEEDQACLSLFNELMESWSRRTKLIKYCIDVAAENIESKQDIAKDQNASFAEQRRAKQEAYGHRVMRDQVRSELSVEVIVRKRAYEAFHSRCKYFSPAASSDKEVLSMWDSVQAGRSG</sequence>
<evidence type="ECO:0000313" key="3">
    <source>
        <dbReference type="Proteomes" id="UP000054007"/>
    </source>
</evidence>
<dbReference type="AlphaFoldDB" id="A0A0D7BLY2"/>
<name>A0A0D7BLY2_9AGAR</name>
<accession>A0A0D7BLY2</accession>
<protein>
    <submittedName>
        <fullName evidence="2">Uncharacterized protein</fullName>
    </submittedName>
</protein>
<organism evidence="2 3">
    <name type="scientific">Cylindrobasidium torrendii FP15055 ss-10</name>
    <dbReference type="NCBI Taxonomy" id="1314674"/>
    <lineage>
        <taxon>Eukaryota</taxon>
        <taxon>Fungi</taxon>
        <taxon>Dikarya</taxon>
        <taxon>Basidiomycota</taxon>
        <taxon>Agaricomycotina</taxon>
        <taxon>Agaricomycetes</taxon>
        <taxon>Agaricomycetidae</taxon>
        <taxon>Agaricales</taxon>
        <taxon>Marasmiineae</taxon>
        <taxon>Physalacriaceae</taxon>
        <taxon>Cylindrobasidium</taxon>
    </lineage>
</organism>
<comment type="similarity">
    <text evidence="1">Belongs to the MIX23 family.</text>
</comment>
<dbReference type="PANTHER" id="PTHR31905:SF2">
    <property type="entry name" value="PROTEIN MIX23"/>
    <property type="match status" value="1"/>
</dbReference>
<evidence type="ECO:0000313" key="2">
    <source>
        <dbReference type="EMBL" id="KIY71467.1"/>
    </source>
</evidence>
<dbReference type="InterPro" id="IPR019171">
    <property type="entry name" value="MIX23"/>
</dbReference>